<protein>
    <recommendedName>
        <fullName evidence="2">PIN domain-containing protein</fullName>
    </recommendedName>
</protein>
<feature type="region of interest" description="Disordered" evidence="1">
    <location>
        <begin position="345"/>
        <end position="418"/>
    </location>
</feature>
<evidence type="ECO:0000259" key="2">
    <source>
        <dbReference type="Pfam" id="PF13638"/>
    </source>
</evidence>
<name>A0A2S5B3T6_9BASI</name>
<feature type="region of interest" description="Disordered" evidence="1">
    <location>
        <begin position="281"/>
        <end position="302"/>
    </location>
</feature>
<dbReference type="Pfam" id="PF13638">
    <property type="entry name" value="PIN_4"/>
    <property type="match status" value="1"/>
</dbReference>
<feature type="compositionally biased region" description="Gly residues" evidence="1">
    <location>
        <begin position="48"/>
        <end position="73"/>
    </location>
</feature>
<dbReference type="AlphaFoldDB" id="A0A2S5B3T6"/>
<feature type="domain" description="PIN" evidence="2">
    <location>
        <begin position="91"/>
        <end position="166"/>
    </location>
</feature>
<gene>
    <name evidence="3" type="ORF">BMF94_5728</name>
</gene>
<keyword evidence="4" id="KW-1185">Reference proteome</keyword>
<evidence type="ECO:0000313" key="3">
    <source>
        <dbReference type="EMBL" id="POY71416.1"/>
    </source>
</evidence>
<feature type="region of interest" description="Disordered" evidence="1">
    <location>
        <begin position="39"/>
        <end position="88"/>
    </location>
</feature>
<organism evidence="3 4">
    <name type="scientific">Rhodotorula taiwanensis</name>
    <dbReference type="NCBI Taxonomy" id="741276"/>
    <lineage>
        <taxon>Eukaryota</taxon>
        <taxon>Fungi</taxon>
        <taxon>Dikarya</taxon>
        <taxon>Basidiomycota</taxon>
        <taxon>Pucciniomycotina</taxon>
        <taxon>Microbotryomycetes</taxon>
        <taxon>Sporidiobolales</taxon>
        <taxon>Sporidiobolaceae</taxon>
        <taxon>Rhodotorula</taxon>
    </lineage>
</organism>
<dbReference type="OrthoDB" id="5595379at2759"/>
<proteinExistence type="predicted"/>
<comment type="caution">
    <text evidence="3">The sequence shown here is derived from an EMBL/GenBank/DDBJ whole genome shotgun (WGS) entry which is preliminary data.</text>
</comment>
<dbReference type="Gene3D" id="3.40.50.1010">
    <property type="entry name" value="5'-nuclease"/>
    <property type="match status" value="1"/>
</dbReference>
<evidence type="ECO:0000256" key="1">
    <source>
        <dbReference type="SAM" id="MobiDB-lite"/>
    </source>
</evidence>
<dbReference type="EMBL" id="PJQD01000085">
    <property type="protein sequence ID" value="POY71416.1"/>
    <property type="molecule type" value="Genomic_DNA"/>
</dbReference>
<dbReference type="STRING" id="741276.A0A2S5B3T6"/>
<dbReference type="InterPro" id="IPR002716">
    <property type="entry name" value="PIN_dom"/>
</dbReference>
<feature type="compositionally biased region" description="Polar residues" evidence="1">
    <location>
        <begin position="346"/>
        <end position="375"/>
    </location>
</feature>
<feature type="region of interest" description="Disordered" evidence="1">
    <location>
        <begin position="203"/>
        <end position="222"/>
    </location>
</feature>
<evidence type="ECO:0000313" key="4">
    <source>
        <dbReference type="Proteomes" id="UP000237144"/>
    </source>
</evidence>
<reference evidence="3 4" key="1">
    <citation type="journal article" date="2018" name="Front. Microbiol.">
        <title>Prospects for Fungal Bioremediation of Acidic Radioactive Waste Sites: Characterization and Genome Sequence of Rhodotorula taiwanensis MD1149.</title>
        <authorList>
            <person name="Tkavc R."/>
            <person name="Matrosova V.Y."/>
            <person name="Grichenko O.E."/>
            <person name="Gostincar C."/>
            <person name="Volpe R.P."/>
            <person name="Klimenkova P."/>
            <person name="Gaidamakova E.K."/>
            <person name="Zhou C.E."/>
            <person name="Stewart B.J."/>
            <person name="Lyman M.G."/>
            <person name="Malfatti S.A."/>
            <person name="Rubinfeld B."/>
            <person name="Courtot M."/>
            <person name="Singh J."/>
            <person name="Dalgard C.L."/>
            <person name="Hamilton T."/>
            <person name="Frey K.G."/>
            <person name="Gunde-Cimerman N."/>
            <person name="Dugan L."/>
            <person name="Daly M.J."/>
        </authorList>
    </citation>
    <scope>NUCLEOTIDE SEQUENCE [LARGE SCALE GENOMIC DNA]</scope>
    <source>
        <strain evidence="3 4">MD1149</strain>
    </source>
</reference>
<dbReference type="Proteomes" id="UP000237144">
    <property type="component" value="Unassembled WGS sequence"/>
</dbReference>
<accession>A0A2S5B3T6</accession>
<sequence length="418" mass="44366">MTDDEELKRQRQSKALGAAFLAHQVSQLEQSVDTLSFSRDSRLYSRSGGDGNRGGGGTGRGARGGANRGGTRGGPATNSTAGRSRERQTRVIDASVLVHALPVLKRWIREDKYKLVVPLSALSTLDVLKKAPQPLHGLAREATRFLEGQLAIAHQIQSAFSPENAEGRIRLRAQTAKEETSWAEVQQLFTVPQDWVVELPEGVEPPLDEDGETPLSLPSPTADDIPRHLRGSLQCALHFARPAATGASTADPAAPVPTVLFRSSVPPSPPLAADVAKLVRKANDSAHSSPPRKPSTAGPPSDFLAISSGDALAYYLDTFFPSASSTAYEEVSPSQVEAASAWFKQQAANRQSPSSSASARETANRQSPSASSARQPRTEPDSGRQTGGQGRGKGARRSSERDGSTPLSPGGRTLFSPT</sequence>